<feature type="compositionally biased region" description="Basic and acidic residues" evidence="1">
    <location>
        <begin position="45"/>
        <end position="61"/>
    </location>
</feature>
<accession>A0ABM3M8Y5</accession>
<sequence>MAQRVKTSTPKHQKTYKVDRSAELTRSTSPDNTDQEISSLTDLPNEDKSPRDYISPGEEKVTSTFTESYAAATTTDYGSLSLGEVPVAGVKKLSDLEMRDKHPDSIEISKTSNKMEEALRAISEELLRCRVLLQGQLPAQVIPDLISSYRAVRN</sequence>
<reference evidence="3" key="2">
    <citation type="submission" date="2025-08" db="UniProtKB">
        <authorList>
            <consortium name="RefSeq"/>
        </authorList>
    </citation>
    <scope>IDENTIFICATION</scope>
</reference>
<feature type="compositionally biased region" description="Polar residues" evidence="1">
    <location>
        <begin position="24"/>
        <end position="42"/>
    </location>
</feature>
<organism evidence="2 3">
    <name type="scientific">Bicyclus anynana</name>
    <name type="common">Squinting bush brown butterfly</name>
    <dbReference type="NCBI Taxonomy" id="110368"/>
    <lineage>
        <taxon>Eukaryota</taxon>
        <taxon>Metazoa</taxon>
        <taxon>Ecdysozoa</taxon>
        <taxon>Arthropoda</taxon>
        <taxon>Hexapoda</taxon>
        <taxon>Insecta</taxon>
        <taxon>Pterygota</taxon>
        <taxon>Neoptera</taxon>
        <taxon>Endopterygota</taxon>
        <taxon>Lepidoptera</taxon>
        <taxon>Glossata</taxon>
        <taxon>Ditrysia</taxon>
        <taxon>Papilionoidea</taxon>
        <taxon>Nymphalidae</taxon>
        <taxon>Satyrinae</taxon>
        <taxon>Satyrini</taxon>
        <taxon>Mycalesina</taxon>
        <taxon>Bicyclus</taxon>
    </lineage>
</organism>
<name>A0ABM3M8Y5_BICAN</name>
<dbReference type="RefSeq" id="XP_052747579.1">
    <property type="nucleotide sequence ID" value="XM_052891619.1"/>
</dbReference>
<keyword evidence="2" id="KW-1185">Reference proteome</keyword>
<gene>
    <name evidence="3" type="primary">LOC128199938</name>
</gene>
<dbReference type="Proteomes" id="UP001652582">
    <property type="component" value="Chromosome 1"/>
</dbReference>
<evidence type="ECO:0000313" key="2">
    <source>
        <dbReference type="Proteomes" id="UP001652582"/>
    </source>
</evidence>
<evidence type="ECO:0000256" key="1">
    <source>
        <dbReference type="SAM" id="MobiDB-lite"/>
    </source>
</evidence>
<protein>
    <submittedName>
        <fullName evidence="3">Uncharacterized protein LOC128199938</fullName>
    </submittedName>
</protein>
<proteinExistence type="predicted"/>
<reference evidence="2" key="1">
    <citation type="submission" date="2025-05" db="UniProtKB">
        <authorList>
            <consortium name="RefSeq"/>
        </authorList>
    </citation>
    <scope>NUCLEOTIDE SEQUENCE [LARGE SCALE GENOMIC DNA]</scope>
</reference>
<dbReference type="GeneID" id="128199938"/>
<feature type="region of interest" description="Disordered" evidence="1">
    <location>
        <begin position="1"/>
        <end position="62"/>
    </location>
</feature>
<evidence type="ECO:0000313" key="3">
    <source>
        <dbReference type="RefSeq" id="XP_052747579.1"/>
    </source>
</evidence>